<dbReference type="EMBL" id="NKCK01000084">
    <property type="protein sequence ID" value="RSM01475.1"/>
    <property type="molecule type" value="Genomic_DNA"/>
</dbReference>
<accession>A0A428THM5</accession>
<dbReference type="AlphaFoldDB" id="A0A428THM5"/>
<sequence length="219" mass="24345">MEQVKASLRAEPTPAPTFPLLDLSERWVEVSCVMIADTTTNSITRLRYRRLVKPRAPVDRPASGPAAFSTSYGGVLTPSILPYETQLEEEWIEEPVLHSDETLTEAVERVISLTQDTSKDHSLASSQTHSEVRMSTEAEEPVSITAPETPALPNAPLEIPRVQCKTVVLSALEDCIREVIDVREKRHLETNGNARNTPSRNLLHDAINIWLDNLDITDG</sequence>
<evidence type="ECO:0000313" key="2">
    <source>
        <dbReference type="Proteomes" id="UP000287144"/>
    </source>
</evidence>
<proteinExistence type="predicted"/>
<keyword evidence="2" id="KW-1185">Reference proteome</keyword>
<protein>
    <submittedName>
        <fullName evidence="1">Uncharacterized protein</fullName>
    </submittedName>
</protein>
<reference evidence="1 2" key="1">
    <citation type="submission" date="2017-06" db="EMBL/GenBank/DDBJ databases">
        <title>Comparative genomic analysis of Ambrosia Fusariam Clade fungi.</title>
        <authorList>
            <person name="Stajich J.E."/>
            <person name="Carrillo J."/>
            <person name="Kijimoto T."/>
            <person name="Eskalen A."/>
            <person name="O'Donnell K."/>
            <person name="Kasson M."/>
        </authorList>
    </citation>
    <scope>NUCLEOTIDE SEQUENCE [LARGE SCALE GENOMIC DNA]</scope>
    <source>
        <strain evidence="1 2">NRRL62579</strain>
    </source>
</reference>
<dbReference type="Proteomes" id="UP000287144">
    <property type="component" value="Unassembled WGS sequence"/>
</dbReference>
<organism evidence="1 2">
    <name type="scientific">Fusarium oligoseptatum</name>
    <dbReference type="NCBI Taxonomy" id="2604345"/>
    <lineage>
        <taxon>Eukaryota</taxon>
        <taxon>Fungi</taxon>
        <taxon>Dikarya</taxon>
        <taxon>Ascomycota</taxon>
        <taxon>Pezizomycotina</taxon>
        <taxon>Sordariomycetes</taxon>
        <taxon>Hypocreomycetidae</taxon>
        <taxon>Hypocreales</taxon>
        <taxon>Nectriaceae</taxon>
        <taxon>Fusarium</taxon>
        <taxon>Fusarium solani species complex</taxon>
    </lineage>
</organism>
<dbReference type="STRING" id="1325735.A0A428THM5"/>
<evidence type="ECO:0000313" key="1">
    <source>
        <dbReference type="EMBL" id="RSM01475.1"/>
    </source>
</evidence>
<name>A0A428THM5_9HYPO</name>
<comment type="caution">
    <text evidence="1">The sequence shown here is derived from an EMBL/GenBank/DDBJ whole genome shotgun (WGS) entry which is preliminary data.</text>
</comment>
<gene>
    <name evidence="1" type="ORF">CEP52_008526</name>
</gene>